<evidence type="ECO:0000313" key="3">
    <source>
        <dbReference type="EMBL" id="TYP94075.1"/>
    </source>
</evidence>
<dbReference type="EMBL" id="VNHY01000002">
    <property type="protein sequence ID" value="TYP94075.1"/>
    <property type="molecule type" value="Genomic_DNA"/>
</dbReference>
<dbReference type="InterPro" id="IPR012338">
    <property type="entry name" value="Beta-lactam/transpept-like"/>
</dbReference>
<evidence type="ECO:0000259" key="2">
    <source>
        <dbReference type="Pfam" id="PF00144"/>
    </source>
</evidence>
<dbReference type="SUPFAM" id="SSF56601">
    <property type="entry name" value="beta-lactamase/transpeptidase-like"/>
    <property type="match status" value="1"/>
</dbReference>
<dbReference type="GO" id="GO:0016787">
    <property type="term" value="F:hydrolase activity"/>
    <property type="evidence" value="ECO:0007669"/>
    <property type="project" value="UniProtKB-KW"/>
</dbReference>
<evidence type="ECO:0000256" key="1">
    <source>
        <dbReference type="ARBA" id="ARBA00022801"/>
    </source>
</evidence>
<evidence type="ECO:0000313" key="4">
    <source>
        <dbReference type="Proteomes" id="UP000324595"/>
    </source>
</evidence>
<dbReference type="Proteomes" id="UP000324595">
    <property type="component" value="Unassembled WGS sequence"/>
</dbReference>
<keyword evidence="1" id="KW-0378">Hydrolase</keyword>
<dbReference type="InterPro" id="IPR050789">
    <property type="entry name" value="Diverse_Enzym_Activities"/>
</dbReference>
<proteinExistence type="predicted"/>
<dbReference type="RefSeq" id="WP_148899102.1">
    <property type="nucleotide sequence ID" value="NZ_VNHY01000002.1"/>
</dbReference>
<protein>
    <submittedName>
        <fullName evidence="3">CubicO group peptidase, beta-lactamase class C family</fullName>
    </submittedName>
</protein>
<accession>A0A5D3YKQ4</accession>
<gene>
    <name evidence="3" type="ORF">LX73_1799</name>
</gene>
<dbReference type="AlphaFoldDB" id="A0A5D3YKQ4"/>
<dbReference type="PROSITE" id="PS51257">
    <property type="entry name" value="PROKAR_LIPOPROTEIN"/>
    <property type="match status" value="1"/>
</dbReference>
<dbReference type="Pfam" id="PF00144">
    <property type="entry name" value="Beta-lactamase"/>
    <property type="match status" value="1"/>
</dbReference>
<keyword evidence="4" id="KW-1185">Reference proteome</keyword>
<organism evidence="3 4">
    <name type="scientific">Fodinibius salinus</name>
    <dbReference type="NCBI Taxonomy" id="860790"/>
    <lineage>
        <taxon>Bacteria</taxon>
        <taxon>Pseudomonadati</taxon>
        <taxon>Balneolota</taxon>
        <taxon>Balneolia</taxon>
        <taxon>Balneolales</taxon>
        <taxon>Balneolaceae</taxon>
        <taxon>Fodinibius</taxon>
    </lineage>
</organism>
<dbReference type="OrthoDB" id="9793489at2"/>
<dbReference type="Gene3D" id="3.40.710.10">
    <property type="entry name" value="DD-peptidase/beta-lactamase superfamily"/>
    <property type="match status" value="1"/>
</dbReference>
<reference evidence="3 4" key="1">
    <citation type="submission" date="2019-07" db="EMBL/GenBank/DDBJ databases">
        <title>Genomic Encyclopedia of Archaeal and Bacterial Type Strains, Phase II (KMG-II): from individual species to whole genera.</title>
        <authorList>
            <person name="Goeker M."/>
        </authorList>
    </citation>
    <scope>NUCLEOTIDE SEQUENCE [LARGE SCALE GENOMIC DNA]</scope>
    <source>
        <strain evidence="3 4">DSM 21935</strain>
    </source>
</reference>
<feature type="domain" description="Beta-lactamase-related" evidence="2">
    <location>
        <begin position="36"/>
        <end position="389"/>
    </location>
</feature>
<name>A0A5D3YKQ4_9BACT</name>
<sequence length="412" mass="46844">MDIVKTVIICVFWVAFVGCSNENEVEQVRVEKIPAIDSLIQKEIAADHIPGAVIQVKKGDSILHHAAYGFAQKYSFNMQPMQNPEPMSAEHLFDLASLTKVTATTFGIMKLVDEDKIQLEDPIYTYLPEFKKGRKSKITIRHLVSHTSGLPQWKSIYYHVSNPDEITKYISDQSLKWEVGKGRHYSDLGFMLLAKIIEEVSGQRLNNYLQKKIYKPLGLQHTVFNPTKKGFKKIAATSQGNPFEKQMVYDNDFGYNVDVEPESWDEWRQYTLRGEVNDGNAWYANRGVAGHAGLFSTVKELQILIDLLLDGGRFQDKHIISEAVIDTFLTKDRFGNALGWAMDKNFISAKGSPKRTFGHTGFTGTNIVAVPRDSLSIILLTNRQHVGRQENGYYFDLDSLRQTIFDVVQQRK</sequence>
<dbReference type="InterPro" id="IPR001466">
    <property type="entry name" value="Beta-lactam-related"/>
</dbReference>
<dbReference type="PANTHER" id="PTHR43283">
    <property type="entry name" value="BETA-LACTAMASE-RELATED"/>
    <property type="match status" value="1"/>
</dbReference>
<dbReference type="PANTHER" id="PTHR43283:SF11">
    <property type="entry name" value="BETA-LACTAMASE-RELATED DOMAIN-CONTAINING PROTEIN"/>
    <property type="match status" value="1"/>
</dbReference>
<comment type="caution">
    <text evidence="3">The sequence shown here is derived from an EMBL/GenBank/DDBJ whole genome shotgun (WGS) entry which is preliminary data.</text>
</comment>